<keyword evidence="2" id="KW-0812">Transmembrane</keyword>
<evidence type="ECO:0000256" key="1">
    <source>
        <dbReference type="SAM" id="MobiDB-lite"/>
    </source>
</evidence>
<evidence type="ECO:0000256" key="2">
    <source>
        <dbReference type="SAM" id="Phobius"/>
    </source>
</evidence>
<keyword evidence="2" id="KW-1133">Transmembrane helix</keyword>
<evidence type="ECO:0000313" key="3">
    <source>
        <dbReference type="EMBL" id="TWW72336.1"/>
    </source>
</evidence>
<feature type="region of interest" description="Disordered" evidence="1">
    <location>
        <begin position="1"/>
        <end position="33"/>
    </location>
</feature>
<sequence>MQSPRRKYPAHQGIRTPDRSATPPSAALTYNDPGRLPKPCLSKDARMMSFLRAEGGRNDICAVLFSSRDPTFLKADLGAVSWVLIGLCGSVGATLMQRQS</sequence>
<keyword evidence="4" id="KW-1185">Reference proteome</keyword>
<reference evidence="3 4" key="1">
    <citation type="submission" date="2019-04" db="EMBL/GenBank/DDBJ databases">
        <title>Chromosome genome assembly for Takifugu flavidus.</title>
        <authorList>
            <person name="Xiao S."/>
        </authorList>
    </citation>
    <scope>NUCLEOTIDE SEQUENCE [LARGE SCALE GENOMIC DNA]</scope>
    <source>
        <strain evidence="3">HTHZ2018</strain>
        <tissue evidence="3">Muscle</tissue>
    </source>
</reference>
<proteinExistence type="predicted"/>
<feature type="transmembrane region" description="Helical" evidence="2">
    <location>
        <begin position="77"/>
        <end position="96"/>
    </location>
</feature>
<comment type="caution">
    <text evidence="3">The sequence shown here is derived from an EMBL/GenBank/DDBJ whole genome shotgun (WGS) entry which is preliminary data.</text>
</comment>
<evidence type="ECO:0000313" key="4">
    <source>
        <dbReference type="Proteomes" id="UP000324091"/>
    </source>
</evidence>
<dbReference type="Proteomes" id="UP000324091">
    <property type="component" value="Chromosome 16"/>
</dbReference>
<gene>
    <name evidence="3" type="ORF">D4764_16G0008330</name>
</gene>
<dbReference type="EMBL" id="RHFK02000008">
    <property type="protein sequence ID" value="TWW72336.1"/>
    <property type="molecule type" value="Genomic_DNA"/>
</dbReference>
<keyword evidence="2" id="KW-0472">Membrane</keyword>
<dbReference type="AlphaFoldDB" id="A0A5C6NZR6"/>
<organism evidence="3 4">
    <name type="scientific">Takifugu flavidus</name>
    <name type="common">sansaifugu</name>
    <dbReference type="NCBI Taxonomy" id="433684"/>
    <lineage>
        <taxon>Eukaryota</taxon>
        <taxon>Metazoa</taxon>
        <taxon>Chordata</taxon>
        <taxon>Craniata</taxon>
        <taxon>Vertebrata</taxon>
        <taxon>Euteleostomi</taxon>
        <taxon>Actinopterygii</taxon>
        <taxon>Neopterygii</taxon>
        <taxon>Teleostei</taxon>
        <taxon>Neoteleostei</taxon>
        <taxon>Acanthomorphata</taxon>
        <taxon>Eupercaria</taxon>
        <taxon>Tetraodontiformes</taxon>
        <taxon>Tetradontoidea</taxon>
        <taxon>Tetraodontidae</taxon>
        <taxon>Takifugu</taxon>
    </lineage>
</organism>
<name>A0A5C6NZR6_9TELE</name>
<accession>A0A5C6NZR6</accession>
<protein>
    <submittedName>
        <fullName evidence="3">Uncharacterized protein</fullName>
    </submittedName>
</protein>